<dbReference type="AlphaFoldDB" id="A0A2N3YJW2"/>
<dbReference type="EMBL" id="PJNE01000001">
    <property type="protein sequence ID" value="PKW27147.1"/>
    <property type="molecule type" value="Genomic_DNA"/>
</dbReference>
<organism evidence="1 2">
    <name type="scientific">Phycicoccus duodecadis</name>
    <dbReference type="NCBI Taxonomy" id="173053"/>
    <lineage>
        <taxon>Bacteria</taxon>
        <taxon>Bacillati</taxon>
        <taxon>Actinomycetota</taxon>
        <taxon>Actinomycetes</taxon>
        <taxon>Micrococcales</taxon>
        <taxon>Intrasporangiaceae</taxon>
        <taxon>Phycicoccus</taxon>
    </lineage>
</organism>
<keyword evidence="2" id="KW-1185">Reference proteome</keyword>
<dbReference type="Proteomes" id="UP000233781">
    <property type="component" value="Unassembled WGS sequence"/>
</dbReference>
<dbReference type="InterPro" id="IPR019639">
    <property type="entry name" value="DUF2505"/>
</dbReference>
<accession>A0A2N3YJW2</accession>
<protein>
    <submittedName>
        <fullName evidence="1">Uncharacterized protein DUF2505</fullName>
    </submittedName>
</protein>
<proteinExistence type="predicted"/>
<evidence type="ECO:0000313" key="2">
    <source>
        <dbReference type="Proteomes" id="UP000233781"/>
    </source>
</evidence>
<dbReference type="InterPro" id="IPR023393">
    <property type="entry name" value="START-like_dom_sf"/>
</dbReference>
<dbReference type="RefSeq" id="WP_158239828.1">
    <property type="nucleotide sequence ID" value="NZ_PJNE01000001.1"/>
</dbReference>
<evidence type="ECO:0000313" key="1">
    <source>
        <dbReference type="EMBL" id="PKW27147.1"/>
    </source>
</evidence>
<dbReference type="Gene3D" id="3.30.530.20">
    <property type="match status" value="1"/>
</dbReference>
<gene>
    <name evidence="1" type="ORF">ATL31_1983</name>
</gene>
<dbReference type="SUPFAM" id="SSF55961">
    <property type="entry name" value="Bet v1-like"/>
    <property type="match status" value="1"/>
</dbReference>
<reference evidence="1 2" key="1">
    <citation type="submission" date="2017-12" db="EMBL/GenBank/DDBJ databases">
        <title>Sequencing the genomes of 1000 Actinobacteria strains.</title>
        <authorList>
            <person name="Klenk H.-P."/>
        </authorList>
    </citation>
    <scope>NUCLEOTIDE SEQUENCE [LARGE SCALE GENOMIC DNA]</scope>
    <source>
        <strain evidence="1 2">DSM 12806</strain>
    </source>
</reference>
<dbReference type="OrthoDB" id="3266819at2"/>
<name>A0A2N3YJW2_9MICO</name>
<dbReference type="Pfam" id="PF10698">
    <property type="entry name" value="DUF2505"/>
    <property type="match status" value="1"/>
</dbReference>
<comment type="caution">
    <text evidence="1">The sequence shown here is derived from an EMBL/GenBank/DDBJ whole genome shotgun (WGS) entry which is preliminary data.</text>
</comment>
<sequence>MRLTRREQLDATPEEVYAVITDPGFQEEKCAATSEGGAHEVRVTETGGGHAVHTSRQLPATGLPDVARSFVGDTLTVVEDYAWGAPAADGSRQASVDMHVKGAPLTMKGTLRLEPAGAGSVQVLDAELKANVPFLGGSIEKSAAGPINAAIELEIGMIRERLTR</sequence>